<dbReference type="PANTHER" id="PTHR36438">
    <property type="entry name" value="IRON-SULFUR CLUSTER REPAIR PROTEIN YTFE"/>
    <property type="match status" value="1"/>
</dbReference>
<sequence length="76" mass="8911">MEYEIDFCFGGDRALAAAIKEQGIKEEEVMIKLNDAYDTFDKSAREERDWRTASLSELIDFIVNKHHIYKIKIDLL</sequence>
<proteinExistence type="predicted"/>
<evidence type="ECO:0000313" key="3">
    <source>
        <dbReference type="Proteomes" id="UP000199568"/>
    </source>
</evidence>
<name>A0A1I0G1V9_9FIRM</name>
<reference evidence="2 3" key="1">
    <citation type="submission" date="2016-10" db="EMBL/GenBank/DDBJ databases">
        <authorList>
            <person name="de Groot N.N."/>
        </authorList>
    </citation>
    <scope>NUCLEOTIDE SEQUENCE [LARGE SCALE GENOMIC DNA]</scope>
    <source>
        <strain evidence="2 3">DSM 18979</strain>
    </source>
</reference>
<dbReference type="STRING" id="426128.SAMN05660297_03040"/>
<evidence type="ECO:0000256" key="1">
    <source>
        <dbReference type="ARBA" id="ARBA00004496"/>
    </source>
</evidence>
<dbReference type="PANTHER" id="PTHR36438:SF1">
    <property type="entry name" value="IRON-SULFUR CLUSTER REPAIR PROTEIN YTFE"/>
    <property type="match status" value="1"/>
</dbReference>
<accession>A0A1I0G1V9</accession>
<dbReference type="GO" id="GO:0005737">
    <property type="term" value="C:cytoplasm"/>
    <property type="evidence" value="ECO:0007669"/>
    <property type="project" value="UniProtKB-SubCell"/>
</dbReference>
<comment type="subcellular location">
    <subcellularLocation>
        <location evidence="1">Cytoplasm</location>
    </subcellularLocation>
</comment>
<keyword evidence="3" id="KW-1185">Reference proteome</keyword>
<dbReference type="Pfam" id="PF04405">
    <property type="entry name" value="ScdA_N"/>
    <property type="match status" value="1"/>
</dbReference>
<dbReference type="InterPro" id="IPR019903">
    <property type="entry name" value="RIC_family"/>
</dbReference>
<dbReference type="Proteomes" id="UP000199568">
    <property type="component" value="Unassembled WGS sequence"/>
</dbReference>
<protein>
    <submittedName>
        <fullName evidence="2">Uncharacterized protein</fullName>
    </submittedName>
</protein>
<organism evidence="2 3">
    <name type="scientific">Natronincola peptidivorans</name>
    <dbReference type="NCBI Taxonomy" id="426128"/>
    <lineage>
        <taxon>Bacteria</taxon>
        <taxon>Bacillati</taxon>
        <taxon>Bacillota</taxon>
        <taxon>Clostridia</taxon>
        <taxon>Peptostreptococcales</taxon>
        <taxon>Natronincolaceae</taxon>
        <taxon>Natronincola</taxon>
    </lineage>
</organism>
<gene>
    <name evidence="2" type="ORF">SAMN05660297_03040</name>
</gene>
<dbReference type="EMBL" id="FOHU01000017">
    <property type="protein sequence ID" value="SET64825.1"/>
    <property type="molecule type" value="Genomic_DNA"/>
</dbReference>
<evidence type="ECO:0000313" key="2">
    <source>
        <dbReference type="EMBL" id="SET64825.1"/>
    </source>
</evidence>
<dbReference type="AlphaFoldDB" id="A0A1I0G1V9"/>